<reference evidence="2 3" key="1">
    <citation type="submission" date="2020-02" db="EMBL/GenBank/DDBJ databases">
        <title>Whole-genome analyses of novel actinobacteria.</title>
        <authorList>
            <person name="Sahin N."/>
            <person name="Tatar D."/>
        </authorList>
    </citation>
    <scope>NUCLEOTIDE SEQUENCE [LARGE SCALE GENOMIC DNA]</scope>
    <source>
        <strain evidence="2 3">SB3404</strain>
    </source>
</reference>
<protein>
    <submittedName>
        <fullName evidence="2">DUF4865 family protein</fullName>
    </submittedName>
</protein>
<dbReference type="Pfam" id="PF16157">
    <property type="entry name" value="DUF4865"/>
    <property type="match status" value="1"/>
</dbReference>
<sequence length="210" mass="22960">MYAKQYEITLPADYDMRIIRKRVADGGHVLDDRAGLGLKAYLIRERGTDGSPVNQYAPFYLWHDPGAMAHFLVGGGGFQNIIRDFGRPAARHWTGAACHAGPARGTVPRSAARRLTPLPDDPADPEGPDGEATGLGLAALVEREAEELRALARHPDLHTAALAVDPHHWRLLRFTLWRGAVPADVAATERYEVLHLSAPGLERLPEGSAW</sequence>
<accession>A0A6G4X3E8</accession>
<feature type="region of interest" description="Disordered" evidence="1">
    <location>
        <begin position="100"/>
        <end position="133"/>
    </location>
</feature>
<dbReference type="EMBL" id="JAAKZZ010000393">
    <property type="protein sequence ID" value="NGO72059.1"/>
    <property type="molecule type" value="Genomic_DNA"/>
</dbReference>
<evidence type="ECO:0000256" key="1">
    <source>
        <dbReference type="SAM" id="MobiDB-lite"/>
    </source>
</evidence>
<keyword evidence="3" id="KW-1185">Reference proteome</keyword>
<dbReference type="RefSeq" id="WP_165301750.1">
    <property type="nucleotide sequence ID" value="NZ_JAAKZZ010000393.1"/>
</dbReference>
<evidence type="ECO:0000313" key="2">
    <source>
        <dbReference type="EMBL" id="NGO72059.1"/>
    </source>
</evidence>
<gene>
    <name evidence="2" type="ORF">G5C65_27665</name>
</gene>
<dbReference type="Proteomes" id="UP000477722">
    <property type="component" value="Unassembled WGS sequence"/>
</dbReference>
<evidence type="ECO:0000313" key="3">
    <source>
        <dbReference type="Proteomes" id="UP000477722"/>
    </source>
</evidence>
<dbReference type="InterPro" id="IPR032349">
    <property type="entry name" value="DUF4865"/>
</dbReference>
<dbReference type="AlphaFoldDB" id="A0A6G4X3E8"/>
<name>A0A6G4X3E8_9ACTN</name>
<organism evidence="2 3">
    <name type="scientific">Streptomyces boncukensis</name>
    <dbReference type="NCBI Taxonomy" id="2711219"/>
    <lineage>
        <taxon>Bacteria</taxon>
        <taxon>Bacillati</taxon>
        <taxon>Actinomycetota</taxon>
        <taxon>Actinomycetes</taxon>
        <taxon>Kitasatosporales</taxon>
        <taxon>Streptomycetaceae</taxon>
        <taxon>Streptomyces</taxon>
    </lineage>
</organism>
<proteinExistence type="predicted"/>
<comment type="caution">
    <text evidence="2">The sequence shown here is derived from an EMBL/GenBank/DDBJ whole genome shotgun (WGS) entry which is preliminary data.</text>
</comment>